<dbReference type="RefSeq" id="WP_224460486.1">
    <property type="nucleotide sequence ID" value="NZ_JAIQZE010000003.1"/>
</dbReference>
<gene>
    <name evidence="1" type="ORF">LB452_04245</name>
</gene>
<proteinExistence type="predicted"/>
<dbReference type="Pfam" id="PF20113">
    <property type="entry name" value="DUF6503"/>
    <property type="match status" value="1"/>
</dbReference>
<dbReference type="EMBL" id="JAIQZE010000003">
    <property type="protein sequence ID" value="MBZ9778128.1"/>
    <property type="molecule type" value="Genomic_DNA"/>
</dbReference>
<sequence>MTKYIFSFLILALISCKDSEKPLISEEIIDKAIEYSGKTKLNKNVLKFTFRDYDYKATPTCDGFEFERISKTKSIKDVLYKGELTRYKNDSVVKLADTTAFKYMESVNSVHYFMQLPLRLKDDAVKLTDLGTEEIEGNEYYKLKVNFSEDGGGVDFEDIYIYWFDVEDFSMDYLAYSFIVNEGGLRFRKAINRRTVDGVVFQDYENYKPKSKSKKLEDIGKMYENDKLELLSLIQNEEIELLPKELNCN</sequence>
<evidence type="ECO:0000313" key="1">
    <source>
        <dbReference type="EMBL" id="MBZ9778128.1"/>
    </source>
</evidence>
<evidence type="ECO:0000313" key="2">
    <source>
        <dbReference type="Proteomes" id="UP001199314"/>
    </source>
</evidence>
<dbReference type="InterPro" id="IPR045444">
    <property type="entry name" value="DUF6503"/>
</dbReference>
<reference evidence="2" key="1">
    <citation type="submission" date="2023-07" db="EMBL/GenBank/DDBJ databases">
        <title>Novel species isolated from saline lakes on Tibetan Plateau.</title>
        <authorList>
            <person name="Lu H."/>
        </authorList>
    </citation>
    <scope>NUCLEOTIDE SEQUENCE [LARGE SCALE GENOMIC DNA]</scope>
    <source>
        <strain evidence="2">CAK8W</strain>
    </source>
</reference>
<accession>A0ABS7XI19</accession>
<name>A0ABS7XI19_9FLAO</name>
<dbReference type="PROSITE" id="PS51257">
    <property type="entry name" value="PROKAR_LIPOPROTEIN"/>
    <property type="match status" value="1"/>
</dbReference>
<evidence type="ECO:0008006" key="3">
    <source>
        <dbReference type="Google" id="ProtNLM"/>
    </source>
</evidence>
<protein>
    <recommendedName>
        <fullName evidence="3">Deoxyribose-phosphate aldolase</fullName>
    </recommendedName>
</protein>
<dbReference type="Proteomes" id="UP001199314">
    <property type="component" value="Unassembled WGS sequence"/>
</dbReference>
<organism evidence="1 2">
    <name type="scientific">Psychroflexus longus</name>
    <dbReference type="NCBI Taxonomy" id="2873596"/>
    <lineage>
        <taxon>Bacteria</taxon>
        <taxon>Pseudomonadati</taxon>
        <taxon>Bacteroidota</taxon>
        <taxon>Flavobacteriia</taxon>
        <taxon>Flavobacteriales</taxon>
        <taxon>Flavobacteriaceae</taxon>
        <taxon>Psychroflexus</taxon>
    </lineage>
</organism>
<keyword evidence="2" id="KW-1185">Reference proteome</keyword>
<comment type="caution">
    <text evidence="1">The sequence shown here is derived from an EMBL/GenBank/DDBJ whole genome shotgun (WGS) entry which is preliminary data.</text>
</comment>